<dbReference type="Gene3D" id="1.10.30.50">
    <property type="match status" value="1"/>
</dbReference>
<proteinExistence type="predicted"/>
<sequence>MVNIQDPIFRAAIRDVFNKQCFYCKDLILKYPNLHIDHIIAQVVPKNFPKEYETLKKQLKLSPDFKINDIINLVPSHNKCNREKWEKSLELETYLHYFSIIREKIDDIKKKMNIIREKYEQFDKEALIEYLSLKERNLDIKIPNLNVIEEIIEIWSEVQPSENDVLIYIIRDKFNDIFSRKKISEVELPIIKKFLEFAYNMIFNLDSSLNLEFIDVLYLLTPAKKARLLLNETIIPDIEKAHNKGNRDLEVLKILYICKKLGEFFDLIVKTIDENNLQFFRFLKNEYYILIREEREKIISNRKNIVKQLTKKRQELEQIDNPTSEITAFITGLNEIIRNIMKYK</sequence>
<protein>
    <recommendedName>
        <fullName evidence="2">HNH nuclease domain-containing protein</fullName>
    </recommendedName>
</protein>
<reference evidence="1" key="1">
    <citation type="journal article" date="2015" name="Nature">
        <title>Complex archaea that bridge the gap between prokaryotes and eukaryotes.</title>
        <authorList>
            <person name="Spang A."/>
            <person name="Saw J.H."/>
            <person name="Jorgensen S.L."/>
            <person name="Zaremba-Niedzwiedzka K."/>
            <person name="Martijn J."/>
            <person name="Lind A.E."/>
            <person name="van Eijk R."/>
            <person name="Schleper C."/>
            <person name="Guy L."/>
            <person name="Ettema T.J."/>
        </authorList>
    </citation>
    <scope>NUCLEOTIDE SEQUENCE</scope>
</reference>
<accession>A0A0F9P0K1</accession>
<organism evidence="1">
    <name type="scientific">marine sediment metagenome</name>
    <dbReference type="NCBI Taxonomy" id="412755"/>
    <lineage>
        <taxon>unclassified sequences</taxon>
        <taxon>metagenomes</taxon>
        <taxon>ecological metagenomes</taxon>
    </lineage>
</organism>
<dbReference type="InterPro" id="IPR003615">
    <property type="entry name" value="HNH_nuc"/>
</dbReference>
<evidence type="ECO:0000313" key="1">
    <source>
        <dbReference type="EMBL" id="KKN25290.1"/>
    </source>
</evidence>
<comment type="caution">
    <text evidence="1">The sequence shown here is derived from an EMBL/GenBank/DDBJ whole genome shotgun (WGS) entry which is preliminary data.</text>
</comment>
<dbReference type="AlphaFoldDB" id="A0A0F9P0K1"/>
<dbReference type="CDD" id="cd00085">
    <property type="entry name" value="HNHc"/>
    <property type="match status" value="1"/>
</dbReference>
<name>A0A0F9P0K1_9ZZZZ</name>
<gene>
    <name evidence="1" type="ORF">LCGC14_0886190</name>
</gene>
<evidence type="ECO:0008006" key="2">
    <source>
        <dbReference type="Google" id="ProtNLM"/>
    </source>
</evidence>
<dbReference type="EMBL" id="LAZR01002813">
    <property type="protein sequence ID" value="KKN25290.1"/>
    <property type="molecule type" value="Genomic_DNA"/>
</dbReference>